<evidence type="ECO:0000313" key="1">
    <source>
        <dbReference type="EMBL" id="MFB9947337.1"/>
    </source>
</evidence>
<reference evidence="1 2" key="1">
    <citation type="submission" date="2024-09" db="EMBL/GenBank/DDBJ databases">
        <authorList>
            <person name="Sun Q."/>
            <person name="Mori K."/>
        </authorList>
    </citation>
    <scope>NUCLEOTIDE SEQUENCE [LARGE SCALE GENOMIC DNA]</scope>
    <source>
        <strain evidence="1 2">TBRC 4938</strain>
    </source>
</reference>
<evidence type="ECO:0008006" key="3">
    <source>
        <dbReference type="Google" id="ProtNLM"/>
    </source>
</evidence>
<gene>
    <name evidence="1" type="ORF">ACFFP0_00685</name>
</gene>
<dbReference type="EMBL" id="JBHMAA010000002">
    <property type="protein sequence ID" value="MFB9947337.1"/>
    <property type="molecule type" value="Genomic_DNA"/>
</dbReference>
<evidence type="ECO:0000313" key="2">
    <source>
        <dbReference type="Proteomes" id="UP001589692"/>
    </source>
</evidence>
<dbReference type="Proteomes" id="UP001589692">
    <property type="component" value="Unassembled WGS sequence"/>
</dbReference>
<dbReference type="Gene3D" id="1.10.10.10">
    <property type="entry name" value="Winged helix-like DNA-binding domain superfamily/Winged helix DNA-binding domain"/>
    <property type="match status" value="1"/>
</dbReference>
<dbReference type="InterPro" id="IPR036390">
    <property type="entry name" value="WH_DNA-bd_sf"/>
</dbReference>
<sequence length="105" mass="11919">MNREQTMISNEKDLMRKIKTEYQKLEILRGLADDSNNGHILAELLERYGMYANGDQIAMLVNSLESLGLVRSEQIGEYLTIHLTGDGERVAQGKHFVEGIARPDR</sequence>
<comment type="caution">
    <text evidence="1">The sequence shown here is derived from an EMBL/GenBank/DDBJ whole genome shotgun (WGS) entry which is preliminary data.</text>
</comment>
<proteinExistence type="predicted"/>
<dbReference type="InterPro" id="IPR036388">
    <property type="entry name" value="WH-like_DNA-bd_sf"/>
</dbReference>
<name>A0ABV6A9Y0_9HYPH</name>
<accession>A0ABV6A9Y0</accession>
<dbReference type="RefSeq" id="WP_377254580.1">
    <property type="nucleotide sequence ID" value="NZ_JBHMAA010000002.1"/>
</dbReference>
<keyword evidence="2" id="KW-1185">Reference proteome</keyword>
<organism evidence="1 2">
    <name type="scientific">Rhizobium puerariae</name>
    <dbReference type="NCBI Taxonomy" id="1585791"/>
    <lineage>
        <taxon>Bacteria</taxon>
        <taxon>Pseudomonadati</taxon>
        <taxon>Pseudomonadota</taxon>
        <taxon>Alphaproteobacteria</taxon>
        <taxon>Hyphomicrobiales</taxon>
        <taxon>Rhizobiaceae</taxon>
        <taxon>Rhizobium/Agrobacterium group</taxon>
        <taxon>Rhizobium</taxon>
    </lineage>
</organism>
<dbReference type="SUPFAM" id="SSF46785">
    <property type="entry name" value="Winged helix' DNA-binding domain"/>
    <property type="match status" value="1"/>
</dbReference>
<protein>
    <recommendedName>
        <fullName evidence="3">ArsR family transcriptional regulator</fullName>
    </recommendedName>
</protein>